<protein>
    <recommendedName>
        <fullName evidence="2">DUF7597 domain-containing protein</fullName>
    </recommendedName>
</protein>
<gene>
    <name evidence="3" type="ORF">NCGR_LOCUS24839</name>
</gene>
<proteinExistence type="predicted"/>
<dbReference type="AlphaFoldDB" id="A0A811PCA9"/>
<reference evidence="3" key="1">
    <citation type="submission" date="2020-10" db="EMBL/GenBank/DDBJ databases">
        <authorList>
            <person name="Han B."/>
            <person name="Lu T."/>
            <person name="Zhao Q."/>
            <person name="Huang X."/>
            <person name="Zhao Y."/>
        </authorList>
    </citation>
    <scope>NUCLEOTIDE SEQUENCE</scope>
</reference>
<dbReference type="Pfam" id="PF24530">
    <property type="entry name" value="DUF7597"/>
    <property type="match status" value="1"/>
</dbReference>
<dbReference type="InterPro" id="IPR056018">
    <property type="entry name" value="DUF7597"/>
</dbReference>
<evidence type="ECO:0000313" key="3">
    <source>
        <dbReference type="EMBL" id="CAD6237188.1"/>
    </source>
</evidence>
<comment type="caution">
    <text evidence="3">The sequence shown here is derived from an EMBL/GenBank/DDBJ whole genome shotgun (WGS) entry which is preliminary data.</text>
</comment>
<evidence type="ECO:0000313" key="4">
    <source>
        <dbReference type="Proteomes" id="UP000604825"/>
    </source>
</evidence>
<feature type="domain" description="DUF7597" evidence="2">
    <location>
        <begin position="75"/>
        <end position="139"/>
    </location>
</feature>
<organism evidence="3 4">
    <name type="scientific">Miscanthus lutarioriparius</name>
    <dbReference type="NCBI Taxonomy" id="422564"/>
    <lineage>
        <taxon>Eukaryota</taxon>
        <taxon>Viridiplantae</taxon>
        <taxon>Streptophyta</taxon>
        <taxon>Embryophyta</taxon>
        <taxon>Tracheophyta</taxon>
        <taxon>Spermatophyta</taxon>
        <taxon>Magnoliopsida</taxon>
        <taxon>Liliopsida</taxon>
        <taxon>Poales</taxon>
        <taxon>Poaceae</taxon>
        <taxon>PACMAD clade</taxon>
        <taxon>Panicoideae</taxon>
        <taxon>Andropogonodae</taxon>
        <taxon>Andropogoneae</taxon>
        <taxon>Saccharinae</taxon>
        <taxon>Miscanthus</taxon>
    </lineage>
</organism>
<name>A0A811PCA9_9POAL</name>
<dbReference type="EMBL" id="CAJGYO010000006">
    <property type="protein sequence ID" value="CAD6237188.1"/>
    <property type="molecule type" value="Genomic_DNA"/>
</dbReference>
<sequence length="413" mass="46260">MATPGWLCHSSAHPRSVCKSPIKCDIYEGWGHVTATCHGNWKKLQASVKGKKLDNFSKDFGPGLDCSHWFKTAIREVVTDFLTNEQNVVFIDMQPTHLGQAYVRFRNAFDRDWLINHGPYIFGDVIVTFVEHKGRNWRAINFNRECWLLLMGFPPGYREDEFVANTINTFGRVLYWVDDGRHLSRLLEMIVDPVLIGPQHHEMHFDINEFLNQVNVEEEDNQVEQEVPTVDQGVIEPALVPPAVEVNIPMNVGFSLPINCPSKIPLTCKLSPVTEAKDAKIDAKDAPPMDSDESVAPAAGLDPTTKVVTKKNRKRAAALVETQVRMSPRVQKNKQGLKDPVCKDKSYLGCNSTPPPISTKTIRKLSASLYDIEASQVTNLVLNKKKGVAPIGTVPPKKKNKEVNDESNEEAKV</sequence>
<feature type="compositionally biased region" description="Basic and acidic residues" evidence="1">
    <location>
        <begin position="401"/>
        <end position="413"/>
    </location>
</feature>
<accession>A0A811PCA9</accession>
<dbReference type="PANTHER" id="PTHR33075">
    <property type="entry name" value="OS02G0499800 PROTEIN"/>
    <property type="match status" value="1"/>
</dbReference>
<dbReference type="OrthoDB" id="687457at2759"/>
<dbReference type="PANTHER" id="PTHR33075:SF7">
    <property type="entry name" value="OS02G0303350 PROTEIN"/>
    <property type="match status" value="1"/>
</dbReference>
<keyword evidence="4" id="KW-1185">Reference proteome</keyword>
<dbReference type="Proteomes" id="UP000604825">
    <property type="component" value="Unassembled WGS sequence"/>
</dbReference>
<evidence type="ECO:0000256" key="1">
    <source>
        <dbReference type="SAM" id="MobiDB-lite"/>
    </source>
</evidence>
<feature type="region of interest" description="Disordered" evidence="1">
    <location>
        <begin position="387"/>
        <end position="413"/>
    </location>
</feature>
<evidence type="ECO:0000259" key="2">
    <source>
        <dbReference type="Pfam" id="PF24530"/>
    </source>
</evidence>